<comment type="catalytic activity">
    <reaction evidence="2">
        <text>a 3'-end 2',3'-cyclophospho-ribonucleotide-RNA + H2O = a 3'-end 2'-phospho-ribonucleotide-RNA + H(+)</text>
        <dbReference type="Rhea" id="RHEA:11828"/>
        <dbReference type="Rhea" id="RHEA-COMP:10464"/>
        <dbReference type="Rhea" id="RHEA-COMP:17353"/>
        <dbReference type="ChEBI" id="CHEBI:15377"/>
        <dbReference type="ChEBI" id="CHEBI:15378"/>
        <dbReference type="ChEBI" id="CHEBI:83064"/>
        <dbReference type="ChEBI" id="CHEBI:173113"/>
        <dbReference type="EC" id="3.1.4.58"/>
    </reaction>
</comment>
<evidence type="ECO:0000256" key="2">
    <source>
        <dbReference type="HAMAP-Rule" id="MF_01940"/>
    </source>
</evidence>
<dbReference type="GO" id="GO:0008664">
    <property type="term" value="F:RNA 2',3'-cyclic 3'-phosphodiesterase activity"/>
    <property type="evidence" value="ECO:0007669"/>
    <property type="project" value="UniProtKB-EC"/>
</dbReference>
<keyword evidence="6" id="KW-0436">Ligase</keyword>
<accession>A0A150J2K5</accession>
<dbReference type="InterPro" id="IPR009097">
    <property type="entry name" value="Cyclic_Pdiesterase"/>
</dbReference>
<dbReference type="InterPro" id="IPR019510">
    <property type="entry name" value="AKAP7-like_phosphoesterase"/>
</dbReference>
<proteinExistence type="inferred from homology"/>
<dbReference type="PANTHER" id="PTHR35561">
    <property type="entry name" value="RNA 2',3'-CYCLIC PHOSPHODIESTERASE"/>
    <property type="match status" value="1"/>
</dbReference>
<sequence length="195" mass="22185">MGEDACGEEEMRSFISMDITSKELLDKIKSFQTNLKNSACPMKVVERENLHLTLKFLGEIGESSYKRIVESLSPSLSEFSSFEVNLKGTGFFPSISDLRVIWIGMGAPEIVYIQKDIDETLKTMGFKEDRKFVPHLTVSRVKSSLNKKSLLNVLDEYKDYEFGSQQITSINFKKSTLTPQGPIYETLKEFKLKSV</sequence>
<accession>A0A150IK45</accession>
<dbReference type="Proteomes" id="UP000092403">
    <property type="component" value="Unassembled WGS sequence"/>
</dbReference>
<evidence type="ECO:0000259" key="3">
    <source>
        <dbReference type="Pfam" id="PF10469"/>
    </source>
</evidence>
<accession>A0A150IUV8</accession>
<dbReference type="EMBL" id="LNGF01000001">
    <property type="protein sequence ID" value="KYC48730.1"/>
    <property type="molecule type" value="Genomic_DNA"/>
</dbReference>
<evidence type="ECO:0000313" key="7">
    <source>
        <dbReference type="Proteomes" id="UP000091929"/>
    </source>
</evidence>
<dbReference type="InterPro" id="IPR004175">
    <property type="entry name" value="RNA_CPDase"/>
</dbReference>
<dbReference type="NCBIfam" id="TIGR02258">
    <property type="entry name" value="2_5_ligase"/>
    <property type="match status" value="1"/>
</dbReference>
<organism evidence="6 9">
    <name type="scientific">Candidatus Methanofastidiosum methylothiophilum</name>
    <dbReference type="NCBI Taxonomy" id="1705564"/>
    <lineage>
        <taxon>Archaea</taxon>
        <taxon>Methanobacteriati</taxon>
        <taxon>Methanobacteriota</taxon>
        <taxon>Stenosarchaea group</taxon>
        <taxon>Candidatus Methanofastidiosia</taxon>
        <taxon>Candidatus Methanofastidiosales</taxon>
        <taxon>Candidatus Methanofastidiosaceae</taxon>
        <taxon>Candidatus Methanofastidiosum</taxon>
    </lineage>
</organism>
<dbReference type="Gene3D" id="3.90.1140.10">
    <property type="entry name" value="Cyclic phosphodiesterase"/>
    <property type="match status" value="1"/>
</dbReference>
<dbReference type="EC" id="3.1.4.58" evidence="2"/>
<dbReference type="EMBL" id="LNGE01000023">
    <property type="protein sequence ID" value="KYC45288.1"/>
    <property type="molecule type" value="Genomic_DNA"/>
</dbReference>
<evidence type="ECO:0000313" key="9">
    <source>
        <dbReference type="Proteomes" id="UP000092403"/>
    </source>
</evidence>
<feature type="domain" description="A-kinase anchor protein 7-like phosphoesterase" evidence="3">
    <location>
        <begin position="14"/>
        <end position="192"/>
    </location>
</feature>
<dbReference type="Proteomes" id="UP000091929">
    <property type="component" value="Unassembled WGS sequence"/>
</dbReference>
<dbReference type="GO" id="GO:0004113">
    <property type="term" value="F:2',3'-cyclic-nucleotide 3'-phosphodiesterase activity"/>
    <property type="evidence" value="ECO:0007669"/>
    <property type="project" value="InterPro"/>
</dbReference>
<evidence type="ECO:0000313" key="5">
    <source>
        <dbReference type="EMBL" id="KYC48730.1"/>
    </source>
</evidence>
<reference evidence="7 8" key="1">
    <citation type="journal article" date="2016" name="ISME J.">
        <title>Chasing the elusive Euryarchaeota class WSA2: genomes reveal a uniquely fastidious methyl-reducing methanogen.</title>
        <authorList>
            <person name="Nobu M.K."/>
            <person name="Narihiro T."/>
            <person name="Kuroda K."/>
            <person name="Mei R."/>
            <person name="Liu W.T."/>
        </authorList>
    </citation>
    <scope>NUCLEOTIDE SEQUENCE [LARGE SCALE GENOMIC DNA]</scope>
    <source>
        <strain evidence="4">B03fssc0709_Meth_Bin005</strain>
        <strain evidence="5">B15fssc0709_Meth_Bin003</strain>
        <strain evidence="6">BMIXfssc0709_Meth_Bin006</strain>
    </source>
</reference>
<comment type="similarity">
    <text evidence="2">Belongs to the 2H phosphoesterase superfamily. ThpR family.</text>
</comment>
<feature type="short sequence motif" description="HXTX 2" evidence="2">
    <location>
        <begin position="135"/>
        <end position="138"/>
    </location>
</feature>
<gene>
    <name evidence="4" type="ORF">APG10_00991</name>
    <name evidence="5" type="ORF">APG11_00041</name>
    <name evidence="6" type="ORF">APG12_00040</name>
</gene>
<dbReference type="EMBL" id="LNJC01000001">
    <property type="protein sequence ID" value="KYC51378.1"/>
    <property type="molecule type" value="Genomic_DNA"/>
</dbReference>
<name>A0A150J2K5_9EURY</name>
<dbReference type="PANTHER" id="PTHR35561:SF1">
    <property type="entry name" value="RNA 2',3'-CYCLIC PHOSPHODIESTERASE"/>
    <property type="match status" value="1"/>
</dbReference>
<dbReference type="PATRIC" id="fig|1706437.3.peg.42"/>
<protein>
    <recommendedName>
        <fullName evidence="2">RNA 2',3'-cyclic phosphodiesterase</fullName>
        <shortName evidence="2">RNA 2',3'-CPDase</shortName>
        <ecNumber evidence="2">3.1.4.58</ecNumber>
    </recommendedName>
</protein>
<dbReference type="PATRIC" id="fig|1706436.3.peg.1005"/>
<feature type="active site" description="Proton donor" evidence="2">
    <location>
        <position position="51"/>
    </location>
</feature>
<dbReference type="AlphaFoldDB" id="A0A150J2K5"/>
<dbReference type="HAMAP" id="MF_01940">
    <property type="entry name" value="RNA_CPDase"/>
    <property type="match status" value="1"/>
</dbReference>
<dbReference type="PATRIC" id="fig|1706438.3.peg.41"/>
<evidence type="ECO:0000256" key="1">
    <source>
        <dbReference type="ARBA" id="ARBA00022801"/>
    </source>
</evidence>
<keyword evidence="1 2" id="KW-0378">Hydrolase</keyword>
<comment type="caution">
    <text evidence="6">The sequence shown here is derived from an EMBL/GenBank/DDBJ whole genome shotgun (WGS) entry which is preliminary data.</text>
</comment>
<evidence type="ECO:0000313" key="8">
    <source>
        <dbReference type="Proteomes" id="UP000092401"/>
    </source>
</evidence>
<dbReference type="Pfam" id="PF10469">
    <property type="entry name" value="AKAP7_NLS"/>
    <property type="match status" value="1"/>
</dbReference>
<feature type="short sequence motif" description="HXTX 1" evidence="2">
    <location>
        <begin position="51"/>
        <end position="54"/>
    </location>
</feature>
<dbReference type="SUPFAM" id="SSF55144">
    <property type="entry name" value="LigT-like"/>
    <property type="match status" value="1"/>
</dbReference>
<dbReference type="GO" id="GO:0016874">
    <property type="term" value="F:ligase activity"/>
    <property type="evidence" value="ECO:0007669"/>
    <property type="project" value="UniProtKB-KW"/>
</dbReference>
<dbReference type="Proteomes" id="UP000092401">
    <property type="component" value="Unassembled WGS sequence"/>
</dbReference>
<feature type="active site" description="Proton acceptor" evidence="2">
    <location>
        <position position="135"/>
    </location>
</feature>
<evidence type="ECO:0000313" key="6">
    <source>
        <dbReference type="EMBL" id="KYC51378.1"/>
    </source>
</evidence>
<comment type="function">
    <text evidence="2">Hydrolyzes RNA 2',3'-cyclic phosphodiester to an RNA 2'-phosphomonoester.</text>
</comment>
<evidence type="ECO:0000313" key="4">
    <source>
        <dbReference type="EMBL" id="KYC45288.1"/>
    </source>
</evidence>